<gene>
    <name evidence="1" type="ORF">MAR_000792</name>
    <name evidence="2" type="ORF">MAR_001861</name>
</gene>
<dbReference type="EMBL" id="CP111022">
    <property type="protein sequence ID" value="WAR18954.1"/>
    <property type="molecule type" value="Genomic_DNA"/>
</dbReference>
<dbReference type="EMBL" id="CP111022">
    <property type="protein sequence ID" value="WAR20023.1"/>
    <property type="molecule type" value="Genomic_DNA"/>
</dbReference>
<evidence type="ECO:0000313" key="2">
    <source>
        <dbReference type="EMBL" id="WAR20023.1"/>
    </source>
</evidence>
<accession>A0ABY7FCP9</accession>
<evidence type="ECO:0000313" key="1">
    <source>
        <dbReference type="EMBL" id="WAR18954.1"/>
    </source>
</evidence>
<sequence length="149" mass="17343">MDGQLIVQCTCMFFSKCGYNIACLHDDANYFCLITMEKLTKSLLVVVCYPRMLYMLEMLNPSAITNQWFPEKSKLTDVYIEHIMDELKQTYMKHLDFCQNGDTRHTFDFYITNTIGKKWKFNNVICFAAKKGSNPVHISFAKLHSLIQG</sequence>
<organism evidence="1 3">
    <name type="scientific">Mya arenaria</name>
    <name type="common">Soft-shell clam</name>
    <dbReference type="NCBI Taxonomy" id="6604"/>
    <lineage>
        <taxon>Eukaryota</taxon>
        <taxon>Metazoa</taxon>
        <taxon>Spiralia</taxon>
        <taxon>Lophotrochozoa</taxon>
        <taxon>Mollusca</taxon>
        <taxon>Bivalvia</taxon>
        <taxon>Autobranchia</taxon>
        <taxon>Heteroconchia</taxon>
        <taxon>Euheterodonta</taxon>
        <taxon>Imparidentia</taxon>
        <taxon>Neoheterodontei</taxon>
        <taxon>Myida</taxon>
        <taxon>Myoidea</taxon>
        <taxon>Myidae</taxon>
        <taxon>Mya</taxon>
    </lineage>
</organism>
<keyword evidence="3" id="KW-1185">Reference proteome</keyword>
<evidence type="ECO:0000313" key="3">
    <source>
        <dbReference type="Proteomes" id="UP001164746"/>
    </source>
</evidence>
<name>A0ABY7FCP9_MYAAR</name>
<dbReference type="Proteomes" id="UP001164746">
    <property type="component" value="Chromosome 11"/>
</dbReference>
<protein>
    <submittedName>
        <fullName evidence="1">Uncharacterized protein</fullName>
    </submittedName>
</protein>
<proteinExistence type="predicted"/>
<reference evidence="1" key="1">
    <citation type="submission" date="2022-11" db="EMBL/GenBank/DDBJ databases">
        <title>Centuries of genome instability and evolution in soft-shell clam transmissible cancer (bioRxiv).</title>
        <authorList>
            <person name="Hart S.F.M."/>
            <person name="Yonemitsu M.A."/>
            <person name="Giersch R.M."/>
            <person name="Beal B.F."/>
            <person name="Arriagada G."/>
            <person name="Davis B.W."/>
            <person name="Ostrander E.A."/>
            <person name="Goff S.P."/>
            <person name="Metzger M.J."/>
        </authorList>
    </citation>
    <scope>NUCLEOTIDE SEQUENCE</scope>
    <source>
        <strain evidence="1">MELC-2E11</strain>
        <tissue evidence="1">Siphon/mantle</tissue>
    </source>
</reference>